<dbReference type="SUPFAM" id="SSF54427">
    <property type="entry name" value="NTF2-like"/>
    <property type="match status" value="1"/>
</dbReference>
<name>A0A0D2ALT9_9EURO</name>
<dbReference type="AlphaFoldDB" id="A0A0D2ALT9"/>
<dbReference type="RefSeq" id="XP_016246243.1">
    <property type="nucleotide sequence ID" value="XM_016396387.1"/>
</dbReference>
<dbReference type="HOGENOM" id="CLU_1261385_0_0_1"/>
<dbReference type="GeneID" id="27348350"/>
<evidence type="ECO:0000313" key="1">
    <source>
        <dbReference type="EMBL" id="KIW26027.1"/>
    </source>
</evidence>
<reference evidence="1 2" key="1">
    <citation type="submission" date="2015-01" db="EMBL/GenBank/DDBJ databases">
        <title>The Genome Sequence of Cladophialophora immunda CBS83496.</title>
        <authorList>
            <consortium name="The Broad Institute Genomics Platform"/>
            <person name="Cuomo C."/>
            <person name="de Hoog S."/>
            <person name="Gorbushina A."/>
            <person name="Stielow B."/>
            <person name="Teixiera M."/>
            <person name="Abouelleil A."/>
            <person name="Chapman S.B."/>
            <person name="Priest M."/>
            <person name="Young S.K."/>
            <person name="Wortman J."/>
            <person name="Nusbaum C."/>
            <person name="Birren B."/>
        </authorList>
    </citation>
    <scope>NUCLEOTIDE SEQUENCE [LARGE SCALE GENOMIC DNA]</scope>
    <source>
        <strain evidence="1 2">CBS 83496</strain>
    </source>
</reference>
<dbReference type="Proteomes" id="UP000054466">
    <property type="component" value="Unassembled WGS sequence"/>
</dbReference>
<dbReference type="EMBL" id="KN847044">
    <property type="protein sequence ID" value="KIW26027.1"/>
    <property type="molecule type" value="Genomic_DNA"/>
</dbReference>
<dbReference type="InterPro" id="IPR032710">
    <property type="entry name" value="NTF2-like_dom_sf"/>
</dbReference>
<sequence>MPSPDRDTLLSAAQAFCNAFASKEAPNKIFSHFSSSDDVLALEHGLPQLAPFLGREFRGQRGLEEYFGLLSSNLQYENMRFSNFVVDAHVLKVSVRGEAKFTWTKTGQSWDEVFTYVLEFDKENKVKVYEIWAGKIAPRSLCWRCSKVASRSSFSWTRLWGTNDKQTVALPTWPAKANCERRTNWLNHHCHSSVEQYPAVHGVSYPNAHLVHLPDHLLD</sequence>
<dbReference type="Gene3D" id="3.10.450.50">
    <property type="match status" value="1"/>
</dbReference>
<accession>A0A0D2ALT9</accession>
<evidence type="ECO:0000313" key="2">
    <source>
        <dbReference type="Proteomes" id="UP000054466"/>
    </source>
</evidence>
<keyword evidence="2" id="KW-1185">Reference proteome</keyword>
<evidence type="ECO:0008006" key="3">
    <source>
        <dbReference type="Google" id="ProtNLM"/>
    </source>
</evidence>
<dbReference type="STRING" id="569365.A0A0D2ALT9"/>
<proteinExistence type="predicted"/>
<dbReference type="OrthoDB" id="3352776at2759"/>
<organism evidence="1 2">
    <name type="scientific">Cladophialophora immunda</name>
    <dbReference type="NCBI Taxonomy" id="569365"/>
    <lineage>
        <taxon>Eukaryota</taxon>
        <taxon>Fungi</taxon>
        <taxon>Dikarya</taxon>
        <taxon>Ascomycota</taxon>
        <taxon>Pezizomycotina</taxon>
        <taxon>Eurotiomycetes</taxon>
        <taxon>Chaetothyriomycetidae</taxon>
        <taxon>Chaetothyriales</taxon>
        <taxon>Herpotrichiellaceae</taxon>
        <taxon>Cladophialophora</taxon>
    </lineage>
</organism>
<gene>
    <name evidence="1" type="ORF">PV07_09156</name>
</gene>
<protein>
    <recommendedName>
        <fullName evidence="3">SnoaL-like domain-containing protein</fullName>
    </recommendedName>
</protein>
<dbReference type="VEuPathDB" id="FungiDB:PV07_09156"/>